<dbReference type="Proteomes" id="UP000440732">
    <property type="component" value="Unassembled WGS sequence"/>
</dbReference>
<protein>
    <submittedName>
        <fullName evidence="1">Uncharacterized protein</fullName>
    </submittedName>
</protein>
<evidence type="ECO:0000313" key="2">
    <source>
        <dbReference type="Proteomes" id="UP000440732"/>
    </source>
</evidence>
<sequence>MESSAEKLSAEEVTAAECLAAEGLGMEVLDEEVHKVLENFIEKKSKDVYLYGISRYVVWLHADGSTQLKNAATPGDQHLRGRRARLT</sequence>
<evidence type="ECO:0000313" key="1">
    <source>
        <dbReference type="EMBL" id="KAE9148116.1"/>
    </source>
</evidence>
<feature type="non-terminal residue" evidence="1">
    <location>
        <position position="87"/>
    </location>
</feature>
<comment type="caution">
    <text evidence="1">The sequence shown here is derived from an EMBL/GenBank/DDBJ whole genome shotgun (WGS) entry which is preliminary data.</text>
</comment>
<name>A0A6A3UA15_9STRA</name>
<gene>
    <name evidence="1" type="ORF">PF006_g7265</name>
</gene>
<proteinExistence type="predicted"/>
<dbReference type="AlphaFoldDB" id="A0A6A3UA15"/>
<dbReference type="EMBL" id="QXGA01000308">
    <property type="protein sequence ID" value="KAE9148116.1"/>
    <property type="molecule type" value="Genomic_DNA"/>
</dbReference>
<reference evidence="1 2" key="1">
    <citation type="submission" date="2018-08" db="EMBL/GenBank/DDBJ databases">
        <title>Genomic investigation of the strawberry pathogen Phytophthora fragariae indicates pathogenicity is determined by transcriptional variation in three key races.</title>
        <authorList>
            <person name="Adams T.M."/>
            <person name="Armitage A.D."/>
            <person name="Sobczyk M.K."/>
            <person name="Bates H.J."/>
            <person name="Dunwell J.M."/>
            <person name="Nellist C.F."/>
            <person name="Harrison R.J."/>
        </authorList>
    </citation>
    <scope>NUCLEOTIDE SEQUENCE [LARGE SCALE GENOMIC DNA]</scope>
    <source>
        <strain evidence="1 2">NOV-5</strain>
    </source>
</reference>
<organism evidence="1 2">
    <name type="scientific">Phytophthora fragariae</name>
    <dbReference type="NCBI Taxonomy" id="53985"/>
    <lineage>
        <taxon>Eukaryota</taxon>
        <taxon>Sar</taxon>
        <taxon>Stramenopiles</taxon>
        <taxon>Oomycota</taxon>
        <taxon>Peronosporomycetes</taxon>
        <taxon>Peronosporales</taxon>
        <taxon>Peronosporaceae</taxon>
        <taxon>Phytophthora</taxon>
    </lineage>
</organism>
<accession>A0A6A3UA15</accession>